<evidence type="ECO:0000313" key="7">
    <source>
        <dbReference type="Proteomes" id="UP000295636"/>
    </source>
</evidence>
<evidence type="ECO:0000256" key="4">
    <source>
        <dbReference type="ARBA" id="ARBA00022840"/>
    </source>
</evidence>
<dbReference type="GO" id="GO:0005524">
    <property type="term" value="F:ATP binding"/>
    <property type="evidence" value="ECO:0007669"/>
    <property type="project" value="UniProtKB-KW"/>
</dbReference>
<protein>
    <submittedName>
        <fullName evidence="6">ABC transporter ATP-binding protein</fullName>
    </submittedName>
</protein>
<keyword evidence="7" id="KW-1185">Reference proteome</keyword>
<dbReference type="Gene3D" id="3.40.50.300">
    <property type="entry name" value="P-loop containing nucleotide triphosphate hydrolases"/>
    <property type="match status" value="1"/>
</dbReference>
<dbReference type="AlphaFoldDB" id="A0A4R5KIC2"/>
<dbReference type="InterPro" id="IPR003593">
    <property type="entry name" value="AAA+_ATPase"/>
</dbReference>
<evidence type="ECO:0000313" key="6">
    <source>
        <dbReference type="EMBL" id="TDF95136.1"/>
    </source>
</evidence>
<dbReference type="GO" id="GO:0016887">
    <property type="term" value="F:ATP hydrolysis activity"/>
    <property type="evidence" value="ECO:0007669"/>
    <property type="project" value="InterPro"/>
</dbReference>
<dbReference type="OrthoDB" id="9804819at2"/>
<feature type="domain" description="ABC transporter" evidence="5">
    <location>
        <begin position="5"/>
        <end position="233"/>
    </location>
</feature>
<dbReference type="PANTHER" id="PTHR43335:SF4">
    <property type="entry name" value="ABC TRANSPORTER, ATP-BINDING PROTEIN"/>
    <property type="match status" value="1"/>
</dbReference>
<reference evidence="6 7" key="1">
    <citation type="submission" date="2019-03" db="EMBL/GenBank/DDBJ databases">
        <title>This is whole genome sequence of Paenibacillus sp MS74 strain.</title>
        <authorList>
            <person name="Trinh H.N."/>
        </authorList>
    </citation>
    <scope>NUCLEOTIDE SEQUENCE [LARGE SCALE GENOMIC DNA]</scope>
    <source>
        <strain evidence="6 7">MS74</strain>
    </source>
</reference>
<keyword evidence="2" id="KW-0813">Transport</keyword>
<dbReference type="InterPro" id="IPR003439">
    <property type="entry name" value="ABC_transporter-like_ATP-bd"/>
</dbReference>
<evidence type="ECO:0000256" key="2">
    <source>
        <dbReference type="ARBA" id="ARBA00022448"/>
    </source>
</evidence>
<dbReference type="PROSITE" id="PS50893">
    <property type="entry name" value="ABC_TRANSPORTER_2"/>
    <property type="match status" value="1"/>
</dbReference>
<dbReference type="Pfam" id="PF00005">
    <property type="entry name" value="ABC_tran"/>
    <property type="match status" value="1"/>
</dbReference>
<organism evidence="6 7">
    <name type="scientific">Paenibacillus piri</name>
    <dbReference type="NCBI Taxonomy" id="2547395"/>
    <lineage>
        <taxon>Bacteria</taxon>
        <taxon>Bacillati</taxon>
        <taxon>Bacillota</taxon>
        <taxon>Bacilli</taxon>
        <taxon>Bacillales</taxon>
        <taxon>Paenibacillaceae</taxon>
        <taxon>Paenibacillus</taxon>
    </lineage>
</organism>
<keyword evidence="3" id="KW-0547">Nucleotide-binding</keyword>
<comment type="caution">
    <text evidence="6">The sequence shown here is derived from an EMBL/GenBank/DDBJ whole genome shotgun (WGS) entry which is preliminary data.</text>
</comment>
<proteinExistence type="inferred from homology"/>
<gene>
    <name evidence="6" type="ORF">E1757_21615</name>
</gene>
<evidence type="ECO:0000259" key="5">
    <source>
        <dbReference type="PROSITE" id="PS50893"/>
    </source>
</evidence>
<dbReference type="InterPro" id="IPR027417">
    <property type="entry name" value="P-loop_NTPase"/>
</dbReference>
<dbReference type="RefSeq" id="WP_133231996.1">
    <property type="nucleotide sequence ID" value="NZ_SMRT01000011.1"/>
</dbReference>
<dbReference type="PANTHER" id="PTHR43335">
    <property type="entry name" value="ABC TRANSPORTER, ATP-BINDING PROTEIN"/>
    <property type="match status" value="1"/>
</dbReference>
<dbReference type="SMART" id="SM00382">
    <property type="entry name" value="AAA"/>
    <property type="match status" value="1"/>
</dbReference>
<dbReference type="SUPFAM" id="SSF52540">
    <property type="entry name" value="P-loop containing nucleoside triphosphate hydrolases"/>
    <property type="match status" value="1"/>
</dbReference>
<name>A0A4R5KIC2_9BACL</name>
<sequence>MNPILETSDLTKEYGSRRGIREMNLQLYPGDVYGLLGPNGAGKTTFLKLITGLIRPDRGSVALFNANIADHYAQGMQHVGSMIESADFHDFLTAWQYLKLVARFYPHIPDQRIERVLEDVGLWKVRKDKIKNYSTGMKQKLALAAAILPEPKLIILDEPTNGLDIEGTVMFRKLIARLSEESGTSFIISSHMIHELEQLCNRIGIVYEGHLRKEGYVSQLLQANQSLEQHYIEEIQVAKGENNRA</sequence>
<accession>A0A4R5KIC2</accession>
<evidence type="ECO:0000256" key="3">
    <source>
        <dbReference type="ARBA" id="ARBA00022741"/>
    </source>
</evidence>
<dbReference type="Proteomes" id="UP000295636">
    <property type="component" value="Unassembled WGS sequence"/>
</dbReference>
<keyword evidence="4 6" id="KW-0067">ATP-binding</keyword>
<evidence type="ECO:0000256" key="1">
    <source>
        <dbReference type="ARBA" id="ARBA00005417"/>
    </source>
</evidence>
<dbReference type="EMBL" id="SMRT01000011">
    <property type="protein sequence ID" value="TDF95136.1"/>
    <property type="molecule type" value="Genomic_DNA"/>
</dbReference>
<comment type="similarity">
    <text evidence="1">Belongs to the ABC transporter superfamily.</text>
</comment>